<feature type="binding site" evidence="11">
    <location>
        <position position="89"/>
    </location>
    <ligand>
        <name>substrate</name>
    </ligand>
</feature>
<evidence type="ECO:0000256" key="3">
    <source>
        <dbReference type="ARBA" id="ARBA00022618"/>
    </source>
</evidence>
<dbReference type="NCBIfam" id="NF003740">
    <property type="entry name" value="PRK05337.1"/>
    <property type="match status" value="1"/>
</dbReference>
<keyword evidence="2 11" id="KW-0963">Cytoplasm</keyword>
<feature type="binding site" evidence="11">
    <location>
        <begin position="184"/>
        <end position="185"/>
    </location>
    <ligand>
        <name>substrate</name>
    </ligand>
</feature>
<keyword evidence="5 11" id="KW-0133">Cell shape</keyword>
<dbReference type="GO" id="GO:0071555">
    <property type="term" value="P:cell wall organization"/>
    <property type="evidence" value="ECO:0007669"/>
    <property type="project" value="UniProtKB-KW"/>
</dbReference>
<organism evidence="13 14">
    <name type="scientific">Shewanella pealeana (strain ATCC 700345 / ANG-SQ1)</name>
    <dbReference type="NCBI Taxonomy" id="398579"/>
    <lineage>
        <taxon>Bacteria</taxon>
        <taxon>Pseudomonadati</taxon>
        <taxon>Pseudomonadota</taxon>
        <taxon>Gammaproteobacteria</taxon>
        <taxon>Alteromonadales</taxon>
        <taxon>Shewanellaceae</taxon>
        <taxon>Shewanella</taxon>
    </lineage>
</organism>
<accession>A8H2S7</accession>
<evidence type="ECO:0000313" key="13">
    <source>
        <dbReference type="EMBL" id="ABV86864.1"/>
    </source>
</evidence>
<dbReference type="UniPathway" id="UPA00544"/>
<dbReference type="InterPro" id="IPR001764">
    <property type="entry name" value="Glyco_hydro_3_N"/>
</dbReference>
<keyword evidence="7 11" id="KW-0326">Glycosidase</keyword>
<evidence type="ECO:0000256" key="5">
    <source>
        <dbReference type="ARBA" id="ARBA00022960"/>
    </source>
</evidence>
<comment type="function">
    <text evidence="11">Plays a role in peptidoglycan recycling by cleaving the terminal beta-1,4-linked N-acetylglucosamine (GlcNAc) from peptide-linked peptidoglycan fragments, giving rise to free GlcNAc, anhydro-N-acetylmuramic acid and anhydro-N-acetylmuramic acid-linked peptides.</text>
</comment>
<sequence>MCFLSFARLDFQEIKNLEGYMSYLMLDIESTELSATESSQLTHPMIGGLILFSRNYVSRTQLITLIKSIRAIRPDILIAVDHEGGRVQRFREGFTVLPAMGDILPAAKGDMTQAKSWATELGYLMAIELLAVDIDLSFAPVLDLNGVSQVIGTRSFSPDKGEVAELASAFIDGMEQAGMCAVGKHFPGHGSVEADSHIAKPVDERTQDEIFANDMQPFKTLIAKDRLQGIMPAHVIYPKVDSQPAGFSPFWLQEVLRKQLAFNGVIFSDDLGMKGAAVAGGYTARAQAALDAGCNMILVCNDSRGATEVLDGVNWPSEDQGLSASLLKPDQSRVAKALEDSARWERAMAIAQSLI</sequence>
<evidence type="ECO:0000256" key="10">
    <source>
        <dbReference type="ARBA" id="ARBA00037880"/>
    </source>
</evidence>
<dbReference type="EMBL" id="CP000851">
    <property type="protein sequence ID" value="ABV86864.1"/>
    <property type="molecule type" value="Genomic_DNA"/>
</dbReference>
<dbReference type="InterPro" id="IPR036962">
    <property type="entry name" value="Glyco_hydro_3_N_sf"/>
</dbReference>
<keyword evidence="14" id="KW-1185">Reference proteome</keyword>
<feature type="domain" description="Glycoside hydrolase family 3 N-terminal" evidence="12">
    <location>
        <begin position="32"/>
        <end position="306"/>
    </location>
</feature>
<dbReference type="KEGG" id="spl:Spea_1539"/>
<dbReference type="eggNOG" id="COG1472">
    <property type="taxonomic scope" value="Bacteria"/>
</dbReference>
<dbReference type="Pfam" id="PF00933">
    <property type="entry name" value="Glyco_hydro_3"/>
    <property type="match status" value="1"/>
</dbReference>
<dbReference type="GO" id="GO:0005737">
    <property type="term" value="C:cytoplasm"/>
    <property type="evidence" value="ECO:0007669"/>
    <property type="project" value="UniProtKB-SubCell"/>
</dbReference>
<dbReference type="InterPro" id="IPR019800">
    <property type="entry name" value="Glyco_hydro_3_AS"/>
</dbReference>
<evidence type="ECO:0000256" key="8">
    <source>
        <dbReference type="ARBA" id="ARBA00023306"/>
    </source>
</evidence>
<feature type="active site" description="Nucleophile" evidence="11">
    <location>
        <position position="269"/>
    </location>
</feature>
<dbReference type="GO" id="GO:0004563">
    <property type="term" value="F:beta-N-acetylhexosaminidase activity"/>
    <property type="evidence" value="ECO:0007669"/>
    <property type="project" value="UniProtKB-UniRule"/>
</dbReference>
<dbReference type="InterPro" id="IPR017853">
    <property type="entry name" value="GH"/>
</dbReference>
<gene>
    <name evidence="11" type="primary">nagZ</name>
    <name evidence="13" type="ordered locus">Spea_1539</name>
</gene>
<dbReference type="GO" id="GO:0005975">
    <property type="term" value="P:carbohydrate metabolic process"/>
    <property type="evidence" value="ECO:0007669"/>
    <property type="project" value="InterPro"/>
</dbReference>
<dbReference type="PROSITE" id="PS00775">
    <property type="entry name" value="GLYCOSYL_HYDROL_F3"/>
    <property type="match status" value="1"/>
</dbReference>
<keyword evidence="4 11" id="KW-0378">Hydrolase</keyword>
<evidence type="ECO:0000256" key="7">
    <source>
        <dbReference type="ARBA" id="ARBA00023295"/>
    </source>
</evidence>
<dbReference type="GO" id="GO:0009252">
    <property type="term" value="P:peptidoglycan biosynthetic process"/>
    <property type="evidence" value="ECO:0007669"/>
    <property type="project" value="UniProtKB-KW"/>
</dbReference>
<dbReference type="Gene3D" id="3.20.20.300">
    <property type="entry name" value="Glycoside hydrolase, family 3, N-terminal domain"/>
    <property type="match status" value="1"/>
</dbReference>
<dbReference type="Proteomes" id="UP000002608">
    <property type="component" value="Chromosome"/>
</dbReference>
<dbReference type="PANTHER" id="PTHR30480">
    <property type="entry name" value="BETA-HEXOSAMINIDASE-RELATED"/>
    <property type="match status" value="1"/>
</dbReference>
<dbReference type="HOGENOM" id="CLU_008392_0_0_6"/>
<keyword evidence="3 11" id="KW-0132">Cell division</keyword>
<feature type="site" description="Important for catalytic activity" evidence="11">
    <location>
        <position position="195"/>
    </location>
</feature>
<proteinExistence type="inferred from homology"/>
<dbReference type="PANTHER" id="PTHR30480:SF13">
    <property type="entry name" value="BETA-HEXOSAMINIDASE"/>
    <property type="match status" value="1"/>
</dbReference>
<reference evidence="13 14" key="1">
    <citation type="submission" date="2007-10" db="EMBL/GenBank/DDBJ databases">
        <title>Complete sequence of Shewanella pealeana ATCC 700345.</title>
        <authorList>
            <consortium name="US DOE Joint Genome Institute"/>
            <person name="Copeland A."/>
            <person name="Lucas S."/>
            <person name="Lapidus A."/>
            <person name="Barry K."/>
            <person name="Glavina del Rio T."/>
            <person name="Dalin E."/>
            <person name="Tice H."/>
            <person name="Pitluck S."/>
            <person name="Chertkov O."/>
            <person name="Brettin T."/>
            <person name="Bruce D."/>
            <person name="Detter J.C."/>
            <person name="Han C."/>
            <person name="Schmutz J."/>
            <person name="Larimer F."/>
            <person name="Land M."/>
            <person name="Hauser L."/>
            <person name="Kyrpides N."/>
            <person name="Kim E."/>
            <person name="Zhao J.-S.Z."/>
            <person name="Manno D."/>
            <person name="Hawari J."/>
            <person name="Richardson P."/>
        </authorList>
    </citation>
    <scope>NUCLEOTIDE SEQUENCE [LARGE SCALE GENOMIC DNA]</scope>
    <source>
        <strain evidence="14">ATCC 700345 / ANG-SQ1</strain>
    </source>
</reference>
<dbReference type="STRING" id="398579.Spea_1539"/>
<dbReference type="InterPro" id="IPR022956">
    <property type="entry name" value="Beta_hexosaminidase_bac"/>
</dbReference>
<dbReference type="SUPFAM" id="SSF51445">
    <property type="entry name" value="(Trans)glycosidases"/>
    <property type="match status" value="1"/>
</dbReference>
<keyword evidence="8 11" id="KW-0131">Cell cycle</keyword>
<dbReference type="CAZy" id="GH3">
    <property type="family name" value="Glycoside Hydrolase Family 3"/>
</dbReference>
<dbReference type="GO" id="GO:0051301">
    <property type="term" value="P:cell division"/>
    <property type="evidence" value="ECO:0007669"/>
    <property type="project" value="UniProtKB-KW"/>
</dbReference>
<keyword evidence="6 11" id="KW-0573">Peptidoglycan synthesis</keyword>
<comment type="pathway">
    <text evidence="10 11">Cell wall biogenesis; peptidoglycan recycling.</text>
</comment>
<comment type="catalytic activity">
    <reaction evidence="1 11">
        <text>Hydrolysis of terminal non-reducing N-acetyl-D-hexosamine residues in N-acetyl-beta-D-hexosaminides.</text>
        <dbReference type="EC" id="3.2.1.52"/>
    </reaction>
</comment>
<evidence type="ECO:0000256" key="9">
    <source>
        <dbReference type="ARBA" id="ARBA00023316"/>
    </source>
</evidence>
<evidence type="ECO:0000256" key="11">
    <source>
        <dbReference type="HAMAP-Rule" id="MF_00364"/>
    </source>
</evidence>
<evidence type="ECO:0000256" key="2">
    <source>
        <dbReference type="ARBA" id="ARBA00022490"/>
    </source>
</evidence>
<dbReference type="GO" id="GO:0008360">
    <property type="term" value="P:regulation of cell shape"/>
    <property type="evidence" value="ECO:0007669"/>
    <property type="project" value="UniProtKB-KW"/>
</dbReference>
<dbReference type="GO" id="GO:0009254">
    <property type="term" value="P:peptidoglycan turnover"/>
    <property type="evidence" value="ECO:0007669"/>
    <property type="project" value="UniProtKB-UniRule"/>
</dbReference>
<evidence type="ECO:0000259" key="12">
    <source>
        <dbReference type="Pfam" id="PF00933"/>
    </source>
</evidence>
<keyword evidence="9 11" id="KW-0961">Cell wall biogenesis/degradation</keyword>
<dbReference type="InterPro" id="IPR050226">
    <property type="entry name" value="NagZ_Beta-hexosaminidase"/>
</dbReference>
<dbReference type="FunFam" id="3.20.20.300:FF:000001">
    <property type="entry name" value="Beta-hexosaminidase"/>
    <property type="match status" value="1"/>
</dbReference>
<feature type="binding site" evidence="11">
    <location>
        <position position="154"/>
    </location>
    <ligand>
        <name>substrate</name>
    </ligand>
</feature>
<protein>
    <recommendedName>
        <fullName evidence="11">Beta-hexosaminidase</fullName>
        <ecNumber evidence="11">3.2.1.52</ecNumber>
    </recommendedName>
    <alternativeName>
        <fullName evidence="11">Beta-N-acetylhexosaminidase</fullName>
    </alternativeName>
    <alternativeName>
        <fullName evidence="11">N-acetyl-beta-glucosaminidase</fullName>
    </alternativeName>
</protein>
<dbReference type="HAMAP" id="MF_00364">
    <property type="entry name" value="NagZ"/>
    <property type="match status" value="1"/>
</dbReference>
<feature type="binding site" evidence="11">
    <location>
        <position position="81"/>
    </location>
    <ligand>
        <name>substrate</name>
    </ligand>
</feature>
<dbReference type="AlphaFoldDB" id="A8H2S7"/>
<evidence type="ECO:0000256" key="1">
    <source>
        <dbReference type="ARBA" id="ARBA00001231"/>
    </source>
</evidence>
<evidence type="ECO:0000313" key="14">
    <source>
        <dbReference type="Proteomes" id="UP000002608"/>
    </source>
</evidence>
<name>A8H2S7_SHEPA</name>
<comment type="subcellular location">
    <subcellularLocation>
        <location evidence="11">Cytoplasm</location>
    </subcellularLocation>
</comment>
<evidence type="ECO:0000256" key="4">
    <source>
        <dbReference type="ARBA" id="ARBA00022801"/>
    </source>
</evidence>
<dbReference type="EC" id="3.2.1.52" evidence="11"/>
<feature type="active site" description="Proton donor/acceptor" evidence="11">
    <location>
        <position position="197"/>
    </location>
</feature>
<comment type="similarity">
    <text evidence="11">Belongs to the glycosyl hydrolase 3 family. NagZ subfamily.</text>
</comment>
<evidence type="ECO:0000256" key="6">
    <source>
        <dbReference type="ARBA" id="ARBA00022984"/>
    </source>
</evidence>